<proteinExistence type="predicted"/>
<evidence type="ECO:0000313" key="1">
    <source>
        <dbReference type="EMBL" id="QIR27149.1"/>
    </source>
</evidence>
<accession>A0A6G9RMI4</accession>
<protein>
    <submittedName>
        <fullName evidence="1">Uncharacterized protein</fullName>
    </submittedName>
</protein>
<reference evidence="1 2" key="1">
    <citation type="submission" date="2020-02" db="EMBL/GenBank/DDBJ databases">
        <title>Whole genome PO2S7.</title>
        <authorList>
            <person name="Singha K.M."/>
        </authorList>
    </citation>
    <scope>NUCLEOTIDE SEQUENCE [LARGE SCALE GENOMIC DNA]</scope>
    <source>
        <strain evidence="1 2">PO2S7</strain>
    </source>
</reference>
<dbReference type="RefSeq" id="WP_167575669.1">
    <property type="nucleotide sequence ID" value="NZ_CP050321.1"/>
</dbReference>
<gene>
    <name evidence="1" type="ORF">GY169_10205</name>
</gene>
<organism evidence="1 2">
    <name type="scientific">Kluyvera genomosp. 3</name>
    <dbReference type="NCBI Taxonomy" id="2774055"/>
    <lineage>
        <taxon>Bacteria</taxon>
        <taxon>Pseudomonadati</taxon>
        <taxon>Pseudomonadota</taxon>
        <taxon>Gammaproteobacteria</taxon>
        <taxon>Enterobacterales</taxon>
        <taxon>Enterobacteriaceae</taxon>
        <taxon>Kluyvera</taxon>
    </lineage>
</organism>
<dbReference type="EMBL" id="CP050321">
    <property type="protein sequence ID" value="QIR27149.1"/>
    <property type="molecule type" value="Genomic_DNA"/>
</dbReference>
<evidence type="ECO:0000313" key="2">
    <source>
        <dbReference type="Proteomes" id="UP000503580"/>
    </source>
</evidence>
<dbReference type="KEGG" id="kgn:GY169_10205"/>
<name>A0A6G9RMI4_9ENTR</name>
<dbReference type="Proteomes" id="UP000503580">
    <property type="component" value="Chromosome"/>
</dbReference>
<keyword evidence="2" id="KW-1185">Reference proteome</keyword>
<sequence length="238" mass="26713">MPGITTRISAFFGNSNANLDMSRFYSTKNELNKADKYCRRAESIIAKDLKKARNSSINYSFFNDSISKACKLYDLKERAAYTRKYLDSRLKTIIPSGIVHNKVIVKTHSSSVTGETDQATVEAVNKMQIMCMEASLKSSENIDHLKGNLLMLCDGIVNTESVEPDQIRRVVTNMSGLKHLDPTPALKPHVDSYTTLLAEKIDGITLKDLGDRDDFSQEQKQALIDFMPRIKNHVESSS</sequence>
<dbReference type="AlphaFoldDB" id="A0A6G9RMI4"/>